<proteinExistence type="predicted"/>
<organism evidence="5 6">
    <name type="scientific">Geranomyces variabilis</name>
    <dbReference type="NCBI Taxonomy" id="109894"/>
    <lineage>
        <taxon>Eukaryota</taxon>
        <taxon>Fungi</taxon>
        <taxon>Fungi incertae sedis</taxon>
        <taxon>Chytridiomycota</taxon>
        <taxon>Chytridiomycota incertae sedis</taxon>
        <taxon>Chytridiomycetes</taxon>
        <taxon>Spizellomycetales</taxon>
        <taxon>Powellomycetaceae</taxon>
        <taxon>Geranomyces</taxon>
    </lineage>
</organism>
<accession>A0AAD5XM30</accession>
<keyword evidence="2 3" id="KW-0040">ANK repeat</keyword>
<sequence>MASSAPSIEALFAAIKNSDTELVRSLLLADKSLTSARHRDASVGFPADIQLDSYVYLGAYLGAVTALQLAVILGNDAIAKDILERTLKDDLDIQCGGGNTALHLATFLGNVEVVKLLLEQGANRQISNTKGYKPVDSTDSTELKTLFA</sequence>
<dbReference type="SUPFAM" id="SSF48403">
    <property type="entry name" value="Ankyrin repeat"/>
    <property type="match status" value="1"/>
</dbReference>
<dbReference type="PANTHER" id="PTHR24171:SF8">
    <property type="entry name" value="BRCA1-ASSOCIATED RING DOMAIN PROTEIN 1"/>
    <property type="match status" value="1"/>
</dbReference>
<feature type="repeat" description="ANK" evidence="3">
    <location>
        <begin position="97"/>
        <end position="129"/>
    </location>
</feature>
<dbReference type="PANTHER" id="PTHR24171">
    <property type="entry name" value="ANKYRIN REPEAT DOMAIN-CONTAINING PROTEIN 39-RELATED"/>
    <property type="match status" value="1"/>
</dbReference>
<dbReference type="AlphaFoldDB" id="A0AAD5XM30"/>
<evidence type="ECO:0000256" key="3">
    <source>
        <dbReference type="PROSITE-ProRule" id="PRU00023"/>
    </source>
</evidence>
<dbReference type="InterPro" id="IPR036770">
    <property type="entry name" value="Ankyrin_rpt-contain_sf"/>
</dbReference>
<evidence type="ECO:0000313" key="5">
    <source>
        <dbReference type="EMBL" id="KAJ3170961.1"/>
    </source>
</evidence>
<comment type="caution">
    <text evidence="5">The sequence shown here is derived from an EMBL/GenBank/DDBJ whole genome shotgun (WGS) entry which is preliminary data.</text>
</comment>
<evidence type="ECO:0000256" key="1">
    <source>
        <dbReference type="ARBA" id="ARBA00022737"/>
    </source>
</evidence>
<gene>
    <name evidence="5" type="ORF">HDU87_008436</name>
</gene>
<feature type="transmembrane region" description="Helical" evidence="4">
    <location>
        <begin position="54"/>
        <end position="78"/>
    </location>
</feature>
<dbReference type="InterPro" id="IPR002110">
    <property type="entry name" value="Ankyrin_rpt"/>
</dbReference>
<dbReference type="SMART" id="SM00248">
    <property type="entry name" value="ANK"/>
    <property type="match status" value="3"/>
</dbReference>
<dbReference type="EMBL" id="JADGJQ010000089">
    <property type="protein sequence ID" value="KAJ3170961.1"/>
    <property type="molecule type" value="Genomic_DNA"/>
</dbReference>
<evidence type="ECO:0000256" key="4">
    <source>
        <dbReference type="SAM" id="Phobius"/>
    </source>
</evidence>
<keyword evidence="4" id="KW-0472">Membrane</keyword>
<dbReference type="PROSITE" id="PS50088">
    <property type="entry name" value="ANK_REPEAT"/>
    <property type="match status" value="1"/>
</dbReference>
<dbReference type="Gene3D" id="1.25.40.20">
    <property type="entry name" value="Ankyrin repeat-containing domain"/>
    <property type="match status" value="2"/>
</dbReference>
<evidence type="ECO:0000256" key="2">
    <source>
        <dbReference type="ARBA" id="ARBA00023043"/>
    </source>
</evidence>
<evidence type="ECO:0008006" key="7">
    <source>
        <dbReference type="Google" id="ProtNLM"/>
    </source>
</evidence>
<dbReference type="GO" id="GO:0004842">
    <property type="term" value="F:ubiquitin-protein transferase activity"/>
    <property type="evidence" value="ECO:0007669"/>
    <property type="project" value="TreeGrafter"/>
</dbReference>
<name>A0AAD5XM30_9FUNG</name>
<dbReference type="GO" id="GO:0085020">
    <property type="term" value="P:protein K6-linked ubiquitination"/>
    <property type="evidence" value="ECO:0007669"/>
    <property type="project" value="TreeGrafter"/>
</dbReference>
<protein>
    <recommendedName>
        <fullName evidence="7">Ankyrin repeat protein</fullName>
    </recommendedName>
</protein>
<dbReference type="PROSITE" id="PS50297">
    <property type="entry name" value="ANK_REP_REGION"/>
    <property type="match status" value="1"/>
</dbReference>
<dbReference type="Pfam" id="PF12796">
    <property type="entry name" value="Ank_2"/>
    <property type="match status" value="1"/>
</dbReference>
<keyword evidence="6" id="KW-1185">Reference proteome</keyword>
<dbReference type="Proteomes" id="UP001212152">
    <property type="component" value="Unassembled WGS sequence"/>
</dbReference>
<keyword evidence="4" id="KW-0812">Transmembrane</keyword>
<keyword evidence="1" id="KW-0677">Repeat</keyword>
<evidence type="ECO:0000313" key="6">
    <source>
        <dbReference type="Proteomes" id="UP001212152"/>
    </source>
</evidence>
<keyword evidence="4" id="KW-1133">Transmembrane helix</keyword>
<reference evidence="5" key="1">
    <citation type="submission" date="2020-05" db="EMBL/GenBank/DDBJ databases">
        <title>Phylogenomic resolution of chytrid fungi.</title>
        <authorList>
            <person name="Stajich J.E."/>
            <person name="Amses K."/>
            <person name="Simmons R."/>
            <person name="Seto K."/>
            <person name="Myers J."/>
            <person name="Bonds A."/>
            <person name="Quandt C.A."/>
            <person name="Barry K."/>
            <person name="Liu P."/>
            <person name="Grigoriev I."/>
            <person name="Longcore J.E."/>
            <person name="James T.Y."/>
        </authorList>
    </citation>
    <scope>NUCLEOTIDE SEQUENCE</scope>
    <source>
        <strain evidence="5">JEL0379</strain>
    </source>
</reference>